<dbReference type="AlphaFoldDB" id="A0A7I7T904"/>
<reference evidence="1 2" key="1">
    <citation type="journal article" date="2019" name="Emerg. Microbes Infect.">
        <title>Comprehensive subspecies identification of 175 nontuberculous mycobacteria species based on 7547 genomic profiles.</title>
        <authorList>
            <person name="Matsumoto Y."/>
            <person name="Kinjo T."/>
            <person name="Motooka D."/>
            <person name="Nabeya D."/>
            <person name="Jung N."/>
            <person name="Uechi K."/>
            <person name="Horii T."/>
            <person name="Iida T."/>
            <person name="Fujita J."/>
            <person name="Nakamura S."/>
        </authorList>
    </citation>
    <scope>NUCLEOTIDE SEQUENCE [LARGE SCALE GENOMIC DNA]</scope>
    <source>
        <strain evidence="1 2">JCM 30396</strain>
    </source>
</reference>
<sequence>MRIEIPDLFDVLHHIDQRGGVARGWFFEPIPAHILTRYDDVKAAFLDT</sequence>
<dbReference type="EMBL" id="AP022596">
    <property type="protein sequence ID" value="BBY65734.1"/>
    <property type="molecule type" value="Genomic_DNA"/>
</dbReference>
<dbReference type="KEGG" id="mhev:MHEL_39770"/>
<keyword evidence="2" id="KW-1185">Reference proteome</keyword>
<name>A0A7I7T904_9MYCO</name>
<gene>
    <name evidence="1" type="ORF">MHEL_39770</name>
</gene>
<accession>A0A7I7T904</accession>
<evidence type="ECO:0000313" key="1">
    <source>
        <dbReference type="EMBL" id="BBY65734.1"/>
    </source>
</evidence>
<organism evidence="1 2">
    <name type="scientific">Mycolicibacterium helvum</name>
    <dbReference type="NCBI Taxonomy" id="1534349"/>
    <lineage>
        <taxon>Bacteria</taxon>
        <taxon>Bacillati</taxon>
        <taxon>Actinomycetota</taxon>
        <taxon>Actinomycetes</taxon>
        <taxon>Mycobacteriales</taxon>
        <taxon>Mycobacteriaceae</taxon>
        <taxon>Mycolicibacterium</taxon>
    </lineage>
</organism>
<protein>
    <submittedName>
        <fullName evidence="1">Uncharacterized protein</fullName>
    </submittedName>
</protein>
<evidence type="ECO:0000313" key="2">
    <source>
        <dbReference type="Proteomes" id="UP000467148"/>
    </source>
</evidence>
<dbReference type="RefSeq" id="WP_163749767.1">
    <property type="nucleotide sequence ID" value="NZ_AP022596.1"/>
</dbReference>
<dbReference type="Proteomes" id="UP000467148">
    <property type="component" value="Chromosome"/>
</dbReference>
<proteinExistence type="predicted"/>